<feature type="region of interest" description="Disordered" evidence="1">
    <location>
        <begin position="84"/>
        <end position="103"/>
    </location>
</feature>
<protein>
    <submittedName>
        <fullName evidence="2">Uncharacterized protein</fullName>
    </submittedName>
</protein>
<evidence type="ECO:0000313" key="2">
    <source>
        <dbReference type="EMBL" id="AHL23600.1"/>
    </source>
</evidence>
<gene>
    <name evidence="2" type="ORF">BD01_2002</name>
</gene>
<reference evidence="2 3" key="1">
    <citation type="submission" date="2014-02" db="EMBL/GenBank/DDBJ databases">
        <title>Genome Sequence of an Hyperthermophilic Archaeon, Thermococcus nautili 30-1, producing viral vesicles.</title>
        <authorList>
            <person name="Oberto J."/>
            <person name="Gaudin M."/>
            <person name="Cossu M."/>
            <person name="Gorlas A."/>
            <person name="Slesarev A."/>
            <person name="Marguet E."/>
            <person name="Forterre P."/>
        </authorList>
    </citation>
    <scope>NUCLEOTIDE SEQUENCE [LARGE SCALE GENOMIC DNA]</scope>
    <source>
        <strain evidence="2 3">30-1</strain>
    </source>
</reference>
<name>W8P7Q8_9EURY</name>
<organism evidence="2 3">
    <name type="scientific">Thermococcus nautili</name>
    <dbReference type="NCBI Taxonomy" id="195522"/>
    <lineage>
        <taxon>Archaea</taxon>
        <taxon>Methanobacteriati</taxon>
        <taxon>Methanobacteriota</taxon>
        <taxon>Thermococci</taxon>
        <taxon>Thermococcales</taxon>
        <taxon>Thermococcaceae</taxon>
        <taxon>Thermococcus</taxon>
    </lineage>
</organism>
<dbReference type="HOGENOM" id="CLU_145830_0_0_2"/>
<dbReference type="KEGG" id="tnu:BD01_2002"/>
<dbReference type="AlphaFoldDB" id="W8P7Q8"/>
<dbReference type="OrthoDB" id="99813at2157"/>
<dbReference type="RefSeq" id="WP_042692457.1">
    <property type="nucleotide sequence ID" value="NZ_CP007264.1"/>
</dbReference>
<dbReference type="eggNOG" id="arCOG05803">
    <property type="taxonomic scope" value="Archaea"/>
</dbReference>
<dbReference type="GeneID" id="82170315"/>
<dbReference type="Proteomes" id="UP000019434">
    <property type="component" value="Chromosome"/>
</dbReference>
<accession>W8P7Q8</accession>
<proteinExistence type="predicted"/>
<dbReference type="STRING" id="195522.BD01_2002"/>
<sequence length="141" mass="16747">MTEEKKNLLKEAYQFGYFVGFRGHSEWAEWVRQKREELYQRAEELGIYELVKDAYRRGKELGKRDREEKLYESLVAKVEREEAKPRPKRAVSVVASARPEESSELEREYVEFLQSTKLTMPPELLDTLKHLEPPKMLRLGD</sequence>
<keyword evidence="3" id="KW-1185">Reference proteome</keyword>
<dbReference type="EMBL" id="CP007264">
    <property type="protein sequence ID" value="AHL23600.1"/>
    <property type="molecule type" value="Genomic_DNA"/>
</dbReference>
<evidence type="ECO:0000256" key="1">
    <source>
        <dbReference type="SAM" id="MobiDB-lite"/>
    </source>
</evidence>
<evidence type="ECO:0000313" key="3">
    <source>
        <dbReference type="Proteomes" id="UP000019434"/>
    </source>
</evidence>